<evidence type="ECO:0008006" key="4">
    <source>
        <dbReference type="Google" id="ProtNLM"/>
    </source>
</evidence>
<gene>
    <name evidence="2" type="ORF">BCV69DRAFT_285342</name>
</gene>
<evidence type="ECO:0000313" key="2">
    <source>
        <dbReference type="EMBL" id="PWN18047.1"/>
    </source>
</evidence>
<dbReference type="GO" id="GO:0000973">
    <property type="term" value="P:post-transcriptional tethering of RNA polymerase II gene DNA at nuclear periphery"/>
    <property type="evidence" value="ECO:0007669"/>
    <property type="project" value="TreeGrafter"/>
</dbReference>
<dbReference type="InterPro" id="IPR045114">
    <property type="entry name" value="Csn12-like"/>
</dbReference>
<dbReference type="OrthoDB" id="5404651at2759"/>
<evidence type="ECO:0000256" key="1">
    <source>
        <dbReference type="SAM" id="MobiDB-lite"/>
    </source>
</evidence>
<protein>
    <recommendedName>
        <fullName evidence="4">PCI domain-containing protein</fullName>
    </recommendedName>
</protein>
<dbReference type="InterPro" id="IPR036388">
    <property type="entry name" value="WH-like_DNA-bd_sf"/>
</dbReference>
<organism evidence="2 3">
    <name type="scientific">Pseudomicrostroma glucosiphilum</name>
    <dbReference type="NCBI Taxonomy" id="1684307"/>
    <lineage>
        <taxon>Eukaryota</taxon>
        <taxon>Fungi</taxon>
        <taxon>Dikarya</taxon>
        <taxon>Basidiomycota</taxon>
        <taxon>Ustilaginomycotina</taxon>
        <taxon>Exobasidiomycetes</taxon>
        <taxon>Microstromatales</taxon>
        <taxon>Microstromatales incertae sedis</taxon>
        <taxon>Pseudomicrostroma</taxon>
    </lineage>
</organism>
<keyword evidence="3" id="KW-1185">Reference proteome</keyword>
<feature type="compositionally biased region" description="Low complexity" evidence="1">
    <location>
        <begin position="11"/>
        <end position="20"/>
    </location>
</feature>
<dbReference type="STRING" id="1684307.A0A316TXW2"/>
<dbReference type="SMART" id="SM00753">
    <property type="entry name" value="PAM"/>
    <property type="match status" value="1"/>
</dbReference>
<feature type="region of interest" description="Disordered" evidence="1">
    <location>
        <begin position="1"/>
        <end position="20"/>
    </location>
</feature>
<dbReference type="Proteomes" id="UP000245942">
    <property type="component" value="Unassembled WGS sequence"/>
</dbReference>
<dbReference type="PANTHER" id="PTHR12732">
    <property type="entry name" value="UNCHARACTERIZED PROTEASOME COMPONENT REGION PCI-CONTAINING"/>
    <property type="match status" value="1"/>
</dbReference>
<accession>A0A316TXW2</accession>
<dbReference type="AlphaFoldDB" id="A0A316TXW2"/>
<evidence type="ECO:0000313" key="3">
    <source>
        <dbReference type="Proteomes" id="UP000245942"/>
    </source>
</evidence>
<dbReference type="GO" id="GO:0070390">
    <property type="term" value="C:transcription export complex 2"/>
    <property type="evidence" value="ECO:0007669"/>
    <property type="project" value="TreeGrafter"/>
</dbReference>
<dbReference type="GO" id="GO:0003690">
    <property type="term" value="F:double-stranded DNA binding"/>
    <property type="evidence" value="ECO:0007669"/>
    <property type="project" value="InterPro"/>
</dbReference>
<dbReference type="GO" id="GO:0006368">
    <property type="term" value="P:transcription elongation by RNA polymerase II"/>
    <property type="evidence" value="ECO:0007669"/>
    <property type="project" value="TreeGrafter"/>
</dbReference>
<proteinExistence type="predicted"/>
<reference evidence="2 3" key="1">
    <citation type="journal article" date="2018" name="Mol. Biol. Evol.">
        <title>Broad Genomic Sampling Reveals a Smut Pathogenic Ancestry of the Fungal Clade Ustilaginomycotina.</title>
        <authorList>
            <person name="Kijpornyongpan T."/>
            <person name="Mondo S.J."/>
            <person name="Barry K."/>
            <person name="Sandor L."/>
            <person name="Lee J."/>
            <person name="Lipzen A."/>
            <person name="Pangilinan J."/>
            <person name="LaButti K."/>
            <person name="Hainaut M."/>
            <person name="Henrissat B."/>
            <person name="Grigoriev I.V."/>
            <person name="Spatafora J.W."/>
            <person name="Aime M.C."/>
        </authorList>
    </citation>
    <scope>NUCLEOTIDE SEQUENCE [LARGE SCALE GENOMIC DNA]</scope>
    <source>
        <strain evidence="2 3">MCA 4718</strain>
    </source>
</reference>
<dbReference type="EMBL" id="KZ819338">
    <property type="protein sequence ID" value="PWN18047.1"/>
    <property type="molecule type" value="Genomic_DNA"/>
</dbReference>
<dbReference type="GO" id="GO:0016973">
    <property type="term" value="P:poly(A)+ mRNA export from nucleus"/>
    <property type="evidence" value="ECO:0007669"/>
    <property type="project" value="TreeGrafter"/>
</dbReference>
<dbReference type="PANTHER" id="PTHR12732:SF8">
    <property type="entry name" value="NUCLEAR MRNA EXPORT PROTEIN THP1"/>
    <property type="match status" value="1"/>
</dbReference>
<dbReference type="Gene3D" id="1.10.10.10">
    <property type="entry name" value="Winged helix-like DNA-binding domain superfamily/Winged helix DNA-binding domain"/>
    <property type="match status" value="1"/>
</dbReference>
<name>A0A316TXW2_9BASI</name>
<dbReference type="RefSeq" id="XP_025345207.1">
    <property type="nucleotide sequence ID" value="XM_025493360.1"/>
</dbReference>
<dbReference type="GeneID" id="37015094"/>
<sequence>MDSYLSHAHNLLSSPDSVHSSSRSFSELLVLSENTHTTLQNDLKRRRESDWVSETIVKRLRSSTGVLSDETLRNRIAQVIEAFFSYVSRHPPIQVFATPRNTRGSLPLQTWISAYTSYAHLFSRCSTLFVHPSSPASFQSAFRCISSSFLTLSIRTDLLSHSGPGGGKWERLTDCTSRLAGPVRAAGMDRSGSVGSEGRETKRAAVMWLGNDCLRGYFKLNNLKLCETVIKSIQEALSRNSQEGAGESIYPRSDRVRYRYYLGRVRLSQGRVRVAYEHLSWALENCYCPSSSFTGAVDSTHPSASPPPQVRRILLHLLPTVLCLGLRPSPALSQLLAAHYPDLLNLYGPLFEAVARPSLGDFDMLLMQRERKEHLRRLGVWLLVREKATIGIWRGIVRRCLLLSLPPTFASSNAPPTLSISQIQRALPFFLSPSSSSSSLSKVTNTPAAMATTAPLAYSELDVECILASLVDQGYIKGYTFHSKGLVVFQKGDRMGFAPVSAVY</sequence>
<dbReference type="GO" id="GO:0003723">
    <property type="term" value="F:RNA binding"/>
    <property type="evidence" value="ECO:0007669"/>
    <property type="project" value="InterPro"/>
</dbReference>